<evidence type="ECO:0000313" key="4">
    <source>
        <dbReference type="Proteomes" id="UP000799779"/>
    </source>
</evidence>
<protein>
    <submittedName>
        <fullName evidence="3">Uncharacterized protein</fullName>
    </submittedName>
</protein>
<organism evidence="3 4">
    <name type="scientific">Amniculicola lignicola CBS 123094</name>
    <dbReference type="NCBI Taxonomy" id="1392246"/>
    <lineage>
        <taxon>Eukaryota</taxon>
        <taxon>Fungi</taxon>
        <taxon>Dikarya</taxon>
        <taxon>Ascomycota</taxon>
        <taxon>Pezizomycotina</taxon>
        <taxon>Dothideomycetes</taxon>
        <taxon>Pleosporomycetidae</taxon>
        <taxon>Pleosporales</taxon>
        <taxon>Amniculicolaceae</taxon>
        <taxon>Amniculicola</taxon>
    </lineage>
</organism>
<dbReference type="Proteomes" id="UP000799779">
    <property type="component" value="Unassembled WGS sequence"/>
</dbReference>
<feature type="transmembrane region" description="Helical" evidence="2">
    <location>
        <begin position="199"/>
        <end position="220"/>
    </location>
</feature>
<accession>A0A6A5X5C7</accession>
<reference evidence="3" key="1">
    <citation type="journal article" date="2020" name="Stud. Mycol.">
        <title>101 Dothideomycetes genomes: a test case for predicting lifestyles and emergence of pathogens.</title>
        <authorList>
            <person name="Haridas S."/>
            <person name="Albert R."/>
            <person name="Binder M."/>
            <person name="Bloem J."/>
            <person name="Labutti K."/>
            <person name="Salamov A."/>
            <person name="Andreopoulos B."/>
            <person name="Baker S."/>
            <person name="Barry K."/>
            <person name="Bills G."/>
            <person name="Bluhm B."/>
            <person name="Cannon C."/>
            <person name="Castanera R."/>
            <person name="Culley D."/>
            <person name="Daum C."/>
            <person name="Ezra D."/>
            <person name="Gonzalez J."/>
            <person name="Henrissat B."/>
            <person name="Kuo A."/>
            <person name="Liang C."/>
            <person name="Lipzen A."/>
            <person name="Lutzoni F."/>
            <person name="Magnuson J."/>
            <person name="Mondo S."/>
            <person name="Nolan M."/>
            <person name="Ohm R."/>
            <person name="Pangilinan J."/>
            <person name="Park H.-J."/>
            <person name="Ramirez L."/>
            <person name="Alfaro M."/>
            <person name="Sun H."/>
            <person name="Tritt A."/>
            <person name="Yoshinaga Y."/>
            <person name="Zwiers L.-H."/>
            <person name="Turgeon B."/>
            <person name="Goodwin S."/>
            <person name="Spatafora J."/>
            <person name="Crous P."/>
            <person name="Grigoriev I."/>
        </authorList>
    </citation>
    <scope>NUCLEOTIDE SEQUENCE</scope>
    <source>
        <strain evidence="3">CBS 123094</strain>
    </source>
</reference>
<dbReference type="OrthoDB" id="3800531at2759"/>
<dbReference type="EMBL" id="ML977556">
    <property type="protein sequence ID" value="KAF2008051.1"/>
    <property type="molecule type" value="Genomic_DNA"/>
</dbReference>
<sequence length="281" mass="31393">MSPNMDLFEKIKTQVDCSSEYNFQGPSVSTIIFSIALVILAILIELVVHSNFTFKSSKRKPKYKPVAEDEPPEDAPTQQPEAEASTTSSRTKKTVSGFFNNSPSPAIRKTRLITATILYIPVVVIFSLRLGFALHPNVRSGCEEFVELGWPSIILVGIFPFVISTSAWLRALVDWILIRYNRTLSYTWGKWFWPPCLPVACLFIPHFLVFGILLVLALGFKKCAVSLMGMVGKVSGLEEEEEEVELVGEEELGLLEDVDSDVPPAYEEACEARKRTGDDRV</sequence>
<feature type="region of interest" description="Disordered" evidence="1">
    <location>
        <begin position="62"/>
        <end position="97"/>
    </location>
</feature>
<gene>
    <name evidence="3" type="ORF">P154DRAFT_516801</name>
</gene>
<evidence type="ECO:0000313" key="3">
    <source>
        <dbReference type="EMBL" id="KAF2008051.1"/>
    </source>
</evidence>
<name>A0A6A5X5C7_9PLEO</name>
<evidence type="ECO:0000256" key="2">
    <source>
        <dbReference type="SAM" id="Phobius"/>
    </source>
</evidence>
<dbReference type="AlphaFoldDB" id="A0A6A5X5C7"/>
<feature type="transmembrane region" description="Helical" evidence="2">
    <location>
        <begin position="31"/>
        <end position="54"/>
    </location>
</feature>
<evidence type="ECO:0000256" key="1">
    <source>
        <dbReference type="SAM" id="MobiDB-lite"/>
    </source>
</evidence>
<keyword evidence="2" id="KW-0472">Membrane</keyword>
<feature type="transmembrane region" description="Helical" evidence="2">
    <location>
        <begin position="112"/>
        <end position="132"/>
    </location>
</feature>
<keyword evidence="4" id="KW-1185">Reference proteome</keyword>
<keyword evidence="2" id="KW-0812">Transmembrane</keyword>
<keyword evidence="2" id="KW-1133">Transmembrane helix</keyword>
<proteinExistence type="predicted"/>
<feature type="compositionally biased region" description="Low complexity" evidence="1">
    <location>
        <begin position="75"/>
        <end position="89"/>
    </location>
</feature>
<feature type="transmembrane region" description="Helical" evidence="2">
    <location>
        <begin position="152"/>
        <end position="178"/>
    </location>
</feature>